<dbReference type="SMART" id="SM00479">
    <property type="entry name" value="EXOIII"/>
    <property type="match status" value="1"/>
</dbReference>
<dbReference type="HOGENOM" id="CLU_064761_2_0_6"/>
<evidence type="ECO:0000313" key="11">
    <source>
        <dbReference type="Proteomes" id="UP000324170"/>
    </source>
</evidence>
<feature type="active site" evidence="6">
    <location>
        <position position="129"/>
    </location>
</feature>
<evidence type="ECO:0000256" key="5">
    <source>
        <dbReference type="ARBA" id="ARBA00070964"/>
    </source>
</evidence>
<dbReference type="PANTHER" id="PTHR11046">
    <property type="entry name" value="OLIGORIBONUCLEASE, MITOCHONDRIAL"/>
    <property type="match status" value="1"/>
</dbReference>
<dbReference type="STRING" id="351671.XDD1_0401"/>
<dbReference type="Pfam" id="PF00929">
    <property type="entry name" value="RNase_T"/>
    <property type="match status" value="1"/>
</dbReference>
<reference evidence="8 10" key="1">
    <citation type="submission" date="2013-07" db="EMBL/GenBank/DDBJ databases">
        <authorList>
            <person name="Genoscope - CEA"/>
        </authorList>
    </citation>
    <scope>NUCLEOTIDE SEQUENCE [LARGE SCALE GENOMIC DNA]</scope>
    <source>
        <strain evidence="8">FRM16</strain>
        <strain evidence="10">FRM16 / DSM 17909</strain>
    </source>
</reference>
<evidence type="ECO:0000256" key="6">
    <source>
        <dbReference type="HAMAP-Rule" id="MF_00045"/>
    </source>
</evidence>
<comment type="function">
    <text evidence="6">3'-to-5' exoribonuclease specific for small oligoribonucleotides.</text>
</comment>
<evidence type="ECO:0000313" key="10">
    <source>
        <dbReference type="Proteomes" id="UP000032721"/>
    </source>
</evidence>
<dbReference type="NCBIfam" id="NF003765">
    <property type="entry name" value="PRK05359.1"/>
    <property type="match status" value="1"/>
</dbReference>
<dbReference type="Proteomes" id="UP000324170">
    <property type="component" value="Unassembled WGS sequence"/>
</dbReference>
<feature type="domain" description="Exonuclease" evidence="7">
    <location>
        <begin position="7"/>
        <end position="180"/>
    </location>
</feature>
<dbReference type="GO" id="GO:0003676">
    <property type="term" value="F:nucleic acid binding"/>
    <property type="evidence" value="ECO:0007669"/>
    <property type="project" value="InterPro"/>
</dbReference>
<keyword evidence="4 6" id="KW-0269">Exonuclease</keyword>
<dbReference type="GO" id="GO:0005737">
    <property type="term" value="C:cytoplasm"/>
    <property type="evidence" value="ECO:0007669"/>
    <property type="project" value="UniProtKB-SubCell"/>
</dbReference>
<dbReference type="Gene3D" id="3.30.420.10">
    <property type="entry name" value="Ribonuclease H-like superfamily/Ribonuclease H"/>
    <property type="match status" value="1"/>
</dbReference>
<dbReference type="KEGG" id="xdo:XDD1_0401"/>
<dbReference type="CDD" id="cd06135">
    <property type="entry name" value="Orn"/>
    <property type="match status" value="1"/>
</dbReference>
<keyword evidence="6" id="KW-0963">Cytoplasm</keyword>
<evidence type="ECO:0000256" key="1">
    <source>
        <dbReference type="ARBA" id="ARBA00009921"/>
    </source>
</evidence>
<proteinExistence type="inferred from homology"/>
<dbReference type="AlphaFoldDB" id="A0A068QN19"/>
<dbReference type="RefSeq" id="WP_045968215.1">
    <property type="nucleotide sequence ID" value="NZ_CAWMED010000001.1"/>
</dbReference>
<comment type="subcellular location">
    <subcellularLocation>
        <location evidence="6">Cytoplasm</location>
    </subcellularLocation>
</comment>
<dbReference type="InterPro" id="IPR012337">
    <property type="entry name" value="RNaseH-like_sf"/>
</dbReference>
<dbReference type="EC" id="3.1.-.-" evidence="6"/>
<reference evidence="9 11" key="2">
    <citation type="submission" date="2019-07" db="EMBL/GenBank/DDBJ databases">
        <title>Genomic Encyclopedia of Type Strains, Phase I: the one thousand microbial genomes (KMG-I) project.</title>
        <authorList>
            <person name="Kyrpides N."/>
        </authorList>
    </citation>
    <scope>NUCLEOTIDE SEQUENCE [LARGE SCALE GENOMIC DNA]</scope>
    <source>
        <strain evidence="9 11">DSM 17909</strain>
    </source>
</reference>
<evidence type="ECO:0000256" key="2">
    <source>
        <dbReference type="ARBA" id="ARBA00022722"/>
    </source>
</evidence>
<name>A0A068QN19_9GAMM</name>
<accession>A0A068QN19</accession>
<keyword evidence="11" id="KW-1185">Reference proteome</keyword>
<gene>
    <name evidence="6 8" type="primary">orn</name>
    <name evidence="9" type="ORF">LY16_03112</name>
    <name evidence="8" type="ORF">XDD1_0401</name>
</gene>
<organism evidence="8 10">
    <name type="scientific">Xenorhabdus doucetiae</name>
    <dbReference type="NCBI Taxonomy" id="351671"/>
    <lineage>
        <taxon>Bacteria</taxon>
        <taxon>Pseudomonadati</taxon>
        <taxon>Pseudomonadota</taxon>
        <taxon>Gammaproteobacteria</taxon>
        <taxon>Enterobacterales</taxon>
        <taxon>Morganellaceae</taxon>
        <taxon>Xenorhabdus</taxon>
    </lineage>
</organism>
<evidence type="ECO:0000256" key="3">
    <source>
        <dbReference type="ARBA" id="ARBA00022801"/>
    </source>
</evidence>
<dbReference type="InterPro" id="IPR036397">
    <property type="entry name" value="RNaseH_sf"/>
</dbReference>
<dbReference type="FunFam" id="3.30.420.10:FF:000003">
    <property type="entry name" value="Oligoribonuclease"/>
    <property type="match status" value="1"/>
</dbReference>
<comment type="similarity">
    <text evidence="1 6">Belongs to the oligoribonuclease family.</text>
</comment>
<dbReference type="GO" id="GO:0000175">
    <property type="term" value="F:3'-5'-RNA exonuclease activity"/>
    <property type="evidence" value="ECO:0007669"/>
    <property type="project" value="InterPro"/>
</dbReference>
<dbReference type="OrthoDB" id="9801329at2"/>
<evidence type="ECO:0000313" key="9">
    <source>
        <dbReference type="EMBL" id="TYO99747.1"/>
    </source>
</evidence>
<dbReference type="GO" id="GO:0006259">
    <property type="term" value="P:DNA metabolic process"/>
    <property type="evidence" value="ECO:0007669"/>
    <property type="project" value="UniProtKB-ARBA"/>
</dbReference>
<dbReference type="PANTHER" id="PTHR11046:SF0">
    <property type="entry name" value="OLIGORIBONUCLEASE, MITOCHONDRIAL"/>
    <property type="match status" value="1"/>
</dbReference>
<dbReference type="InterPro" id="IPR022894">
    <property type="entry name" value="Oligoribonuclease"/>
</dbReference>
<keyword evidence="3 6" id="KW-0378">Hydrolase</keyword>
<evidence type="ECO:0000259" key="7">
    <source>
        <dbReference type="SMART" id="SM00479"/>
    </source>
</evidence>
<evidence type="ECO:0000313" key="8">
    <source>
        <dbReference type="EMBL" id="CDG16104.1"/>
    </source>
</evidence>
<dbReference type="EMBL" id="VNHN01000069">
    <property type="protein sequence ID" value="TYO99747.1"/>
    <property type="molecule type" value="Genomic_DNA"/>
</dbReference>
<dbReference type="HAMAP" id="MF_00045">
    <property type="entry name" value="Oligoribonuclease"/>
    <property type="match status" value="1"/>
</dbReference>
<evidence type="ECO:0000256" key="4">
    <source>
        <dbReference type="ARBA" id="ARBA00022839"/>
    </source>
</evidence>
<dbReference type="EMBL" id="FO704550">
    <property type="protein sequence ID" value="CDG16104.1"/>
    <property type="molecule type" value="Genomic_DNA"/>
</dbReference>
<sequence>MSKSENNLIWIDLEMTGLDPERDRIIEIATIVTDSELNILAEGPVIAVHQSDEQLALMDDWNVRTHTASGLVERVKQSQCGDAEAEKATIAFLEQWVPAGKSPICGNSVGQDRRFLFRYMPELEKYFHYRYLDVSTLKELARRWKPEMLSGFSKKNTHQALDDIRESIAELVYYREHFIQK</sequence>
<dbReference type="Proteomes" id="UP000032721">
    <property type="component" value="Chromosome"/>
</dbReference>
<keyword evidence="2 6" id="KW-0540">Nuclease</keyword>
<dbReference type="SUPFAM" id="SSF53098">
    <property type="entry name" value="Ribonuclease H-like"/>
    <property type="match status" value="1"/>
</dbReference>
<protein>
    <recommendedName>
        <fullName evidence="5 6">Oligoribonuclease</fullName>
        <ecNumber evidence="6">3.1.-.-</ecNumber>
    </recommendedName>
</protein>
<dbReference type="InterPro" id="IPR013520">
    <property type="entry name" value="Ribonucl_H"/>
</dbReference>